<dbReference type="Ensembl" id="ENSCCRT00010111357.1">
    <property type="protein sequence ID" value="ENSCCRP00010100343.1"/>
    <property type="gene ID" value="ENSCCRG00010044051.1"/>
</dbReference>
<organism evidence="2 3">
    <name type="scientific">Cyprinus carpio</name>
    <name type="common">Common carp</name>
    <dbReference type="NCBI Taxonomy" id="7962"/>
    <lineage>
        <taxon>Eukaryota</taxon>
        <taxon>Metazoa</taxon>
        <taxon>Chordata</taxon>
        <taxon>Craniata</taxon>
        <taxon>Vertebrata</taxon>
        <taxon>Euteleostomi</taxon>
        <taxon>Actinopterygii</taxon>
        <taxon>Neopterygii</taxon>
        <taxon>Teleostei</taxon>
        <taxon>Ostariophysi</taxon>
        <taxon>Cypriniformes</taxon>
        <taxon>Cyprinidae</taxon>
        <taxon>Cyprininae</taxon>
        <taxon>Cyprinus</taxon>
    </lineage>
</organism>
<evidence type="ECO:0000313" key="2">
    <source>
        <dbReference type="Ensembl" id="ENSCCRP00010100343.1"/>
    </source>
</evidence>
<proteinExistence type="predicted"/>
<dbReference type="PROSITE" id="PS50994">
    <property type="entry name" value="INTEGRASE"/>
    <property type="match status" value="1"/>
</dbReference>
<dbReference type="Proteomes" id="UP000694427">
    <property type="component" value="Unplaced"/>
</dbReference>
<dbReference type="PANTHER" id="PTHR37984:SF15">
    <property type="entry name" value="INTEGRASE CATALYTIC DOMAIN-CONTAINING PROTEIN"/>
    <property type="match status" value="1"/>
</dbReference>
<evidence type="ECO:0000313" key="3">
    <source>
        <dbReference type="Proteomes" id="UP000694427"/>
    </source>
</evidence>
<dbReference type="InterPro" id="IPR036397">
    <property type="entry name" value="RNaseH_sf"/>
</dbReference>
<name>A0A8C1P4S4_CYPCA</name>
<sequence>MDDLVHTILSACVTCQASDKSAKTFTAPMQPVEFPKGPFQHVAIDIVGPFEKGATDCKFAITLIDYFSKWPEVGFASSVTTETVLKFLSTIFAREGNPCTITTDNGPQFTSSEFVDFVKTLGIKHIKTSVYHPQANGAIERFNRVLKECLQAAEVAHKPWKSAVLTMLKSYRATPHATMGETPFLLLRGRTMRTKLNVLLPEDTPDQFAQVRARVTQRTKVNNTPIVKMDLNFLILRLEIR</sequence>
<dbReference type="GO" id="GO:0003676">
    <property type="term" value="F:nucleic acid binding"/>
    <property type="evidence" value="ECO:0007669"/>
    <property type="project" value="InterPro"/>
</dbReference>
<protein>
    <recommendedName>
        <fullName evidence="1">Integrase catalytic domain-containing protein</fullName>
    </recommendedName>
</protein>
<dbReference type="SUPFAM" id="SSF53098">
    <property type="entry name" value="Ribonuclease H-like"/>
    <property type="match status" value="1"/>
</dbReference>
<dbReference type="InterPro" id="IPR050951">
    <property type="entry name" value="Retrovirus_Pol_polyprotein"/>
</dbReference>
<dbReference type="PANTHER" id="PTHR37984">
    <property type="entry name" value="PROTEIN CBG26694"/>
    <property type="match status" value="1"/>
</dbReference>
<dbReference type="InterPro" id="IPR012337">
    <property type="entry name" value="RNaseH-like_sf"/>
</dbReference>
<keyword evidence="3" id="KW-1185">Reference proteome</keyword>
<dbReference type="Gene3D" id="3.30.420.10">
    <property type="entry name" value="Ribonuclease H-like superfamily/Ribonuclease H"/>
    <property type="match status" value="1"/>
</dbReference>
<dbReference type="FunFam" id="3.30.420.10:FF:000063">
    <property type="entry name" value="Retrovirus-related Pol polyprotein from transposon 297-like Protein"/>
    <property type="match status" value="1"/>
</dbReference>
<dbReference type="InterPro" id="IPR001584">
    <property type="entry name" value="Integrase_cat-core"/>
</dbReference>
<reference evidence="2" key="2">
    <citation type="submission" date="2025-09" db="UniProtKB">
        <authorList>
            <consortium name="Ensembl"/>
        </authorList>
    </citation>
    <scope>IDENTIFICATION</scope>
</reference>
<dbReference type="GO" id="GO:0015074">
    <property type="term" value="P:DNA integration"/>
    <property type="evidence" value="ECO:0007669"/>
    <property type="project" value="InterPro"/>
</dbReference>
<evidence type="ECO:0000259" key="1">
    <source>
        <dbReference type="PROSITE" id="PS50994"/>
    </source>
</evidence>
<reference evidence="2" key="1">
    <citation type="submission" date="2025-08" db="UniProtKB">
        <authorList>
            <consortium name="Ensembl"/>
        </authorList>
    </citation>
    <scope>IDENTIFICATION</scope>
</reference>
<feature type="domain" description="Integrase catalytic" evidence="1">
    <location>
        <begin position="34"/>
        <end position="191"/>
    </location>
</feature>
<dbReference type="Pfam" id="PF00665">
    <property type="entry name" value="rve"/>
    <property type="match status" value="1"/>
</dbReference>
<dbReference type="AlphaFoldDB" id="A0A8C1P4S4"/>
<accession>A0A8C1P4S4</accession>